<reference evidence="9" key="1">
    <citation type="submission" date="2019-01" db="EMBL/GenBank/DDBJ databases">
        <title>Draft genomes of a novel of Sporanaerobacter strains.</title>
        <authorList>
            <person name="Ma S."/>
        </authorList>
    </citation>
    <scope>NUCLEOTIDE SEQUENCE [LARGE SCALE GENOMIC DNA]</scope>
    <source>
        <strain evidence="9">NJN-17</strain>
    </source>
</reference>
<dbReference type="AlphaFoldDB" id="A0A410QEA7"/>
<dbReference type="GO" id="GO:0016491">
    <property type="term" value="F:oxidoreductase activity"/>
    <property type="evidence" value="ECO:0007669"/>
    <property type="project" value="UniProtKB-KW"/>
</dbReference>
<feature type="binding site" evidence="7">
    <location>
        <position position="94"/>
    </location>
    <ligand>
        <name>[2Fe-2S] cluster</name>
        <dbReference type="ChEBI" id="CHEBI:190135"/>
    </ligand>
</feature>
<name>A0A410QEA7_9FIRM</name>
<feature type="binding site" evidence="7">
    <location>
        <position position="99"/>
    </location>
    <ligand>
        <name>[2Fe-2S] cluster</name>
        <dbReference type="ChEBI" id="CHEBI:190135"/>
    </ligand>
</feature>
<dbReference type="InterPro" id="IPR041921">
    <property type="entry name" value="NuoE_N"/>
</dbReference>
<dbReference type="InterPro" id="IPR028431">
    <property type="entry name" value="NADP_DH_HndA-like"/>
</dbReference>
<organism evidence="8 9">
    <name type="scientific">Acidilutibacter cellobiosedens</name>
    <dbReference type="NCBI Taxonomy" id="2507161"/>
    <lineage>
        <taxon>Bacteria</taxon>
        <taxon>Bacillati</taxon>
        <taxon>Bacillota</taxon>
        <taxon>Tissierellia</taxon>
        <taxon>Tissierellales</taxon>
        <taxon>Acidilutibacteraceae</taxon>
        <taxon>Acidilutibacter</taxon>
    </lineage>
</organism>
<dbReference type="KEGG" id="spoa:EQM13_12825"/>
<dbReference type="Gene3D" id="1.10.10.1590">
    <property type="entry name" value="NADH-quinone oxidoreductase subunit E"/>
    <property type="match status" value="1"/>
</dbReference>
<keyword evidence="2 7" id="KW-0001">2Fe-2S</keyword>
<evidence type="ECO:0000313" key="8">
    <source>
        <dbReference type="EMBL" id="QAT62382.1"/>
    </source>
</evidence>
<proteinExistence type="inferred from homology"/>
<evidence type="ECO:0000256" key="2">
    <source>
        <dbReference type="ARBA" id="ARBA00022714"/>
    </source>
</evidence>
<dbReference type="NCBIfam" id="NF005722">
    <property type="entry name" value="PRK07539.1-2"/>
    <property type="match status" value="1"/>
</dbReference>
<dbReference type="PROSITE" id="PS01099">
    <property type="entry name" value="COMPLEX1_24K"/>
    <property type="match status" value="1"/>
</dbReference>
<dbReference type="GO" id="GO:0046872">
    <property type="term" value="F:metal ion binding"/>
    <property type="evidence" value="ECO:0007669"/>
    <property type="project" value="UniProtKB-KW"/>
</dbReference>
<dbReference type="InterPro" id="IPR036249">
    <property type="entry name" value="Thioredoxin-like_sf"/>
</dbReference>
<dbReference type="Proteomes" id="UP000287969">
    <property type="component" value="Chromosome"/>
</dbReference>
<gene>
    <name evidence="8" type="primary">nuoE</name>
    <name evidence="8" type="ORF">EQM13_12825</name>
</gene>
<comment type="cofactor">
    <cofactor evidence="7">
        <name>[2Fe-2S] cluster</name>
        <dbReference type="ChEBI" id="CHEBI:190135"/>
    </cofactor>
    <text evidence="7">Binds 1 [2Fe-2S] cluster.</text>
</comment>
<feature type="binding site" evidence="7">
    <location>
        <position position="139"/>
    </location>
    <ligand>
        <name>[2Fe-2S] cluster</name>
        <dbReference type="ChEBI" id="CHEBI:190135"/>
    </ligand>
</feature>
<evidence type="ECO:0000256" key="6">
    <source>
        <dbReference type="ARBA" id="ARBA00034078"/>
    </source>
</evidence>
<evidence type="ECO:0000256" key="7">
    <source>
        <dbReference type="PIRSR" id="PIRSR000216-1"/>
    </source>
</evidence>
<keyword evidence="4 7" id="KW-0408">Iron</keyword>
<dbReference type="SUPFAM" id="SSF52833">
    <property type="entry name" value="Thioredoxin-like"/>
    <property type="match status" value="1"/>
</dbReference>
<keyword evidence="3 7" id="KW-0479">Metal-binding</keyword>
<comment type="similarity">
    <text evidence="1">Belongs to the complex I 24 kDa subunit family.</text>
</comment>
<evidence type="ECO:0000256" key="5">
    <source>
        <dbReference type="ARBA" id="ARBA00023014"/>
    </source>
</evidence>
<keyword evidence="5 7" id="KW-0411">Iron-sulfur</keyword>
<sequence length="179" mass="19889">MSNCCDEKKLEANFKDEQVDLSLLDETLNELSHEKGNLISILQKAQDIYGYLPLSVLKYISAETGVKRATIYGVATFYTQFRLNPIGKYLILQCQGTACHVNGSDEVSRALREELKITPGETTPDGIFTLENVACLGCCSLAPVMMINGEAYGKLTPAKATKIIRDIYKKEREGEKNEN</sequence>
<dbReference type="Pfam" id="PF01257">
    <property type="entry name" value="2Fe-2S_thioredx"/>
    <property type="match status" value="1"/>
</dbReference>
<evidence type="ECO:0000313" key="9">
    <source>
        <dbReference type="Proteomes" id="UP000287969"/>
    </source>
</evidence>
<dbReference type="EMBL" id="CP035282">
    <property type="protein sequence ID" value="QAT62382.1"/>
    <property type="molecule type" value="Genomic_DNA"/>
</dbReference>
<evidence type="ECO:0000256" key="4">
    <source>
        <dbReference type="ARBA" id="ARBA00023004"/>
    </source>
</evidence>
<accession>A0A410QEA7</accession>
<dbReference type="CDD" id="cd03064">
    <property type="entry name" value="TRX_Fd_NuoE"/>
    <property type="match status" value="1"/>
</dbReference>
<comment type="cofactor">
    <cofactor evidence="6">
        <name>[2Fe-2S] cluster</name>
        <dbReference type="ChEBI" id="CHEBI:190135"/>
    </cofactor>
</comment>
<dbReference type="GO" id="GO:0051537">
    <property type="term" value="F:2 iron, 2 sulfur cluster binding"/>
    <property type="evidence" value="ECO:0007669"/>
    <property type="project" value="UniProtKB-KW"/>
</dbReference>
<dbReference type="PANTHER" id="PTHR43342:SF1">
    <property type="entry name" value="BIFURCATING [FEFE] HYDROGENASE GAMMA SUBUNIT"/>
    <property type="match status" value="1"/>
</dbReference>
<feature type="binding site" evidence="7">
    <location>
        <position position="135"/>
    </location>
    <ligand>
        <name>[2Fe-2S] cluster</name>
        <dbReference type="ChEBI" id="CHEBI:190135"/>
    </ligand>
</feature>
<dbReference type="PANTHER" id="PTHR43342">
    <property type="entry name" value="NADH-QUINONE OXIDOREDUCTASE, E SUBUNIT"/>
    <property type="match status" value="1"/>
</dbReference>
<dbReference type="Gene3D" id="3.40.30.10">
    <property type="entry name" value="Glutaredoxin"/>
    <property type="match status" value="1"/>
</dbReference>
<protein>
    <submittedName>
        <fullName evidence="8">NADH-quinone oxidoreductase subunit NuoE</fullName>
        <ecNumber evidence="8">1.6.5.11</ecNumber>
    </submittedName>
</protein>
<dbReference type="FunFam" id="3.40.30.10:FF:000015">
    <property type="entry name" value="NADH-quinone oxidoreductase subunit E"/>
    <property type="match status" value="1"/>
</dbReference>
<dbReference type="InterPro" id="IPR042128">
    <property type="entry name" value="NuoE_dom"/>
</dbReference>
<keyword evidence="9" id="KW-1185">Reference proteome</keyword>
<dbReference type="EC" id="1.6.5.11" evidence="8"/>
<dbReference type="PIRSF" id="PIRSF000216">
    <property type="entry name" value="NADH_DH_24kDa"/>
    <property type="match status" value="1"/>
</dbReference>
<keyword evidence="8" id="KW-0560">Oxidoreductase</keyword>
<dbReference type="OrthoDB" id="9807941at2"/>
<evidence type="ECO:0000256" key="1">
    <source>
        <dbReference type="ARBA" id="ARBA00010643"/>
    </source>
</evidence>
<dbReference type="InterPro" id="IPR002023">
    <property type="entry name" value="NuoE-like"/>
</dbReference>
<evidence type="ECO:0000256" key="3">
    <source>
        <dbReference type="ARBA" id="ARBA00022723"/>
    </source>
</evidence>